<dbReference type="InterPro" id="IPR027417">
    <property type="entry name" value="P-loop_NTPase"/>
</dbReference>
<accession>A0ABP7A1E1</accession>
<dbReference type="Gene3D" id="3.40.50.300">
    <property type="entry name" value="P-loop containing nucleotide triphosphate hydrolases"/>
    <property type="match status" value="1"/>
</dbReference>
<sequence>MAPASLNVMSAGSAPTRDDAAAAVASSGAARRSTTPDLICVGGIPGAGKTTAIRAARRQLPELIAIDPEDVYRPLRAAIGAAVPYRAWRWLVHGLHTARLLGHLVMGPSSGRVLVVHEPSTRSRRRLRFVQAARRLGWQPALLYVDTGPELSRTGQVERGRVLPAASFDRHCARWARLAADLDDHPADLDRGSWSQVLLTDRAGAAAAIRRLCRGV</sequence>
<protein>
    <recommendedName>
        <fullName evidence="3">AAA domain-containing protein</fullName>
    </recommendedName>
</protein>
<dbReference type="EMBL" id="BAABAB010000017">
    <property type="protein sequence ID" value="GAA3622983.1"/>
    <property type="molecule type" value="Genomic_DNA"/>
</dbReference>
<keyword evidence="2" id="KW-1185">Reference proteome</keyword>
<dbReference type="Proteomes" id="UP001501490">
    <property type="component" value="Unassembled WGS sequence"/>
</dbReference>
<evidence type="ECO:0000313" key="2">
    <source>
        <dbReference type="Proteomes" id="UP001501490"/>
    </source>
</evidence>
<name>A0ABP7A1E1_9ACTN</name>
<gene>
    <name evidence="1" type="ORF">GCM10022236_26720</name>
</gene>
<evidence type="ECO:0008006" key="3">
    <source>
        <dbReference type="Google" id="ProtNLM"/>
    </source>
</evidence>
<dbReference type="Pfam" id="PF13671">
    <property type="entry name" value="AAA_33"/>
    <property type="match status" value="1"/>
</dbReference>
<reference evidence="2" key="1">
    <citation type="journal article" date="2019" name="Int. J. Syst. Evol. Microbiol.">
        <title>The Global Catalogue of Microorganisms (GCM) 10K type strain sequencing project: providing services to taxonomists for standard genome sequencing and annotation.</title>
        <authorList>
            <consortium name="The Broad Institute Genomics Platform"/>
            <consortium name="The Broad Institute Genome Sequencing Center for Infectious Disease"/>
            <person name="Wu L."/>
            <person name="Ma J."/>
        </authorList>
    </citation>
    <scope>NUCLEOTIDE SEQUENCE [LARGE SCALE GENOMIC DNA]</scope>
    <source>
        <strain evidence="2">JCM 16929</strain>
    </source>
</reference>
<comment type="caution">
    <text evidence="1">The sequence shown here is derived from an EMBL/GenBank/DDBJ whole genome shotgun (WGS) entry which is preliminary data.</text>
</comment>
<evidence type="ECO:0000313" key="1">
    <source>
        <dbReference type="EMBL" id="GAA3622983.1"/>
    </source>
</evidence>
<proteinExistence type="predicted"/>
<organism evidence="1 2">
    <name type="scientific">Microlunatus ginsengisoli</name>
    <dbReference type="NCBI Taxonomy" id="363863"/>
    <lineage>
        <taxon>Bacteria</taxon>
        <taxon>Bacillati</taxon>
        <taxon>Actinomycetota</taxon>
        <taxon>Actinomycetes</taxon>
        <taxon>Propionibacteriales</taxon>
        <taxon>Propionibacteriaceae</taxon>
        <taxon>Microlunatus</taxon>
    </lineage>
</organism>
<dbReference type="SUPFAM" id="SSF52540">
    <property type="entry name" value="P-loop containing nucleoside triphosphate hydrolases"/>
    <property type="match status" value="1"/>
</dbReference>